<organism evidence="2 3">
    <name type="scientific">Leishmania tarentolae</name>
    <name type="common">Sauroleishmania tarentolae</name>
    <dbReference type="NCBI Taxonomy" id="5689"/>
    <lineage>
        <taxon>Eukaryota</taxon>
        <taxon>Discoba</taxon>
        <taxon>Euglenozoa</taxon>
        <taxon>Kinetoplastea</taxon>
        <taxon>Metakinetoplastina</taxon>
        <taxon>Trypanosomatida</taxon>
        <taxon>Trypanosomatidae</taxon>
        <taxon>Leishmaniinae</taxon>
        <taxon>Leishmania</taxon>
        <taxon>lizard Leishmania</taxon>
    </lineage>
</organism>
<evidence type="ECO:0000313" key="3">
    <source>
        <dbReference type="Proteomes" id="UP000419144"/>
    </source>
</evidence>
<sequence>MPLFFSKRLLRRSSSRPNRKTAASPQRHATGAAQESDTRNVTAVSLVFPRYLDGRDVCACVFSLRPVDDRWVEAMLRQLCARRCTVLEKPFQIPTTDMVSADGRAKKRTRSGAASESSFIAAGVATQSHGRGCRTSAYTQRVMGNLRADRIHDHHHDDGATVAGVWACALHLGRDMPLDKSPSESVGPTTVGTMTQNCHAAGVGSAMESHDATTHPSFFSPFAVLGKDSGEAEAVTADVCDAAAGDRSYVIAETRPPVTHRPRRVQAGAHNSIPKPVVNSEELRQRWSKFVQQSEEEAEGARWRGDLLSPLPSRSRWAHKRTCAVLAAERCSDLTAPSCCTTTEAEGAIQSSLTTPDPCRGTAHWPLLRSSTTLMASLRVVGTLTVCGSLPQRRFADVECLWRFSFTAPSIPHALRMPPGAHACDKWSIILKPTTWPGRQTEGGHAAEVNAGAMRSAAGATIAASEVAVGAQLRGRAVMVPQLAVVRHSRRRCLIGGNDKGGTSVGKEGCRAASEALPAAPRTHTGDGLTAEALRTQWGALLADVRESRMTQERQRAAFAHDGWLAAAASLGSVSESVAEALASLPQLCATRSASHCEGEESVVSALDVGPLDSMRGVNQVSLYPVRRRRRWTLYGSARTPWAQHAPEPTHRLPETCVAFRSVPDDAEATRAQLVLTLQHWARDMPDVRWRAASWLPWDSWIAAFYADTALPLLLLPLSSRHAPLLMLSSSRVQRRLRITASEEDSAASTAHLTADSLLFGGRPLGHSTEDPARERQPWLALDAAPQLLSEAMISATARPGGGLLAAVTQEVANDAKRQRCKLRAAAVAACEALAGVCERSARASLQGQVGDAAAMATAAEESAADTLHCLSLRHRTRDLRDVGVTSIGGHERSEGSATAGVGTSTPDAASPSPKAASLPSSPAVADVVGSGADLAAVGLGEHSRLPPPMVLLLAPSESPSAGEISSVDGAGTDDCRSREVVGRKRTRSAAASPSATVSLSLPVINAASLKCVIHASSPLVERDALVPLPCAGSAVQRSTTPQRLLAAWIEQQCHDTISAAEDSPSLTAAAAITEAGAMVPSSGHSLREAQPSSQSSSPLPSDALSVTHACLHGDRFRRMRRWLVVPPSPTRLPLAPSQRRRRVTAVIHASVAPTTSTARTPVLQSPTRWLSCTRQALLQDTQPVEFRCALASSTPWAAQTHGERAETDARETPAVCANVALSGPTGELVTTAPAGCSSRITWSVHLPVKPPRELGRAPMRPVAVWKWAQLTLHNYAADALAGVMLPGACTIEAHLRLADGAPAPMASTAPPVAAQSAAHRFDAGLTRPVTGALRDDCPLQTLPPLYTTHQGQTSVSEMAVTRFLMTAAHWRQLRAQRKAQRLAFYRLILVHDATPPPSTPLQLRFLSQCAESEGTALPGAAGHITAGTFTVGEQLYRDELQRNDAAELAECVRDALVRAQHAACMRLFQRRSGHGEERAATLPGVRRARDVCCSAATRTCATPNATHGGSCTPLPASLPVPLASWVLPAPASSRGCLACERGFHRIICDGMRRDGWLFFHTLWYDALSEYVSPYSPRTWPSCLLNAVQGNARTHATSSEEDGSDESAHDAALRQVCAPRTHAVQCDIDFLDAGPDAESRASPLEVSAHEIRWHVDTSDEDDEYRQTEAQDDGPIVLHDGHSTSQWCCFCLASREHLMRTIMAQGEELAAATEQRVAALPTSERGAQPPLCPAWWRTRSTMGAAVVSDASLESQHYPASIIARTAARSQAVRYACRALFFGLVDAAGAGTLPALQPWLPLLSSWSLPSWLAVRPHSAAQEGTQDDVRDEGVCANSTAARVFSRLRRYAAHLLSYDGLARGAAAMATMGAETPTAQSQHEDEEDVEGQVAPLRRCRYTRHVCSFSEETQSLQTWLLPHWWAKQKPLFDVTRKAREMSPRSWAGQGLEHALNGSHATISTETPNDVDKDADSSSLFCFLPRREESEAWVQLLHHAHLRQLRRPYGPLFGGKRLLQYAPLGGCIADAEVHYTYLAAMLRQRSEESYGTLSAYVLPYCEPHGTEA</sequence>
<dbReference type="OrthoDB" id="266034at2759"/>
<comment type="caution">
    <text evidence="2">The sequence shown here is derived from an EMBL/GenBank/DDBJ whole genome shotgun (WGS) entry which is preliminary data.</text>
</comment>
<feature type="compositionally biased region" description="Low complexity" evidence="1">
    <location>
        <begin position="905"/>
        <end position="924"/>
    </location>
</feature>
<gene>
    <name evidence="2" type="ORF">LtaPh_0701800</name>
</gene>
<evidence type="ECO:0000256" key="1">
    <source>
        <dbReference type="SAM" id="MobiDB-lite"/>
    </source>
</evidence>
<feature type="region of interest" description="Disordered" evidence="1">
    <location>
        <begin position="12"/>
        <end position="36"/>
    </location>
</feature>
<proteinExistence type="predicted"/>
<evidence type="ECO:0000313" key="2">
    <source>
        <dbReference type="EMBL" id="GET86013.1"/>
    </source>
</evidence>
<dbReference type="Proteomes" id="UP000419144">
    <property type="component" value="Unassembled WGS sequence"/>
</dbReference>
<reference evidence="2" key="1">
    <citation type="submission" date="2019-11" db="EMBL/GenBank/DDBJ databases">
        <title>Leishmania tarentolae CDS.</title>
        <authorList>
            <person name="Goto Y."/>
            <person name="Yamagishi J."/>
        </authorList>
    </citation>
    <scope>NUCLEOTIDE SEQUENCE [LARGE SCALE GENOMIC DNA]</scope>
    <source>
        <strain evidence="2">Parrot Tar II</strain>
    </source>
</reference>
<name>A0A640K8Y8_LEITA</name>
<protein>
    <submittedName>
        <fullName evidence="2">Uncharacterized protein</fullName>
    </submittedName>
</protein>
<feature type="region of interest" description="Disordered" evidence="1">
    <location>
        <begin position="1080"/>
        <end position="1103"/>
    </location>
</feature>
<feature type="region of interest" description="Disordered" evidence="1">
    <location>
        <begin position="962"/>
        <end position="993"/>
    </location>
</feature>
<keyword evidence="3" id="KW-1185">Reference proteome</keyword>
<feature type="compositionally biased region" description="Low complexity" evidence="1">
    <location>
        <begin position="1090"/>
        <end position="1103"/>
    </location>
</feature>
<feature type="region of interest" description="Disordered" evidence="1">
    <location>
        <begin position="886"/>
        <end position="924"/>
    </location>
</feature>
<dbReference type="EMBL" id="BLBS01000008">
    <property type="protein sequence ID" value="GET86013.1"/>
    <property type="molecule type" value="Genomic_DNA"/>
</dbReference>
<dbReference type="VEuPathDB" id="TriTrypDB:LtaPh_0701800"/>
<accession>A0A640K8Y8</accession>
<feature type="compositionally biased region" description="Basic and acidic residues" evidence="1">
    <location>
        <begin position="974"/>
        <end position="983"/>
    </location>
</feature>